<keyword evidence="7" id="KW-0472">Membrane</keyword>
<dbReference type="Pfam" id="PF08700">
    <property type="entry name" value="VPS51_Exo84_N"/>
    <property type="match status" value="1"/>
</dbReference>
<dbReference type="STRING" id="35722.A0A0B7NQ43"/>
<dbReference type="InterPro" id="IPR033370">
    <property type="entry name" value="COG1"/>
</dbReference>
<dbReference type="OrthoDB" id="46189at2759"/>
<evidence type="ECO:0000256" key="4">
    <source>
        <dbReference type="ARBA" id="ARBA00022448"/>
    </source>
</evidence>
<gene>
    <name evidence="8" type="primary">PARPA_11396.1 scaffold 44101</name>
</gene>
<keyword evidence="9" id="KW-1185">Reference proteome</keyword>
<sequence>MGAPSFAVEMSAGSLLHAEDDPDTYLVESSVPDVRAFEQKTRNAIETQKEELRAMVGEQYQDLISAADAIITMSKNAQAIQSSLERMQSACDVDKIKQASKKALQLRDEKSNQANIDTKRRYTYVIAALAKSLADVPEQIWHALENHRYLHASRLFVLAKKVHEYLDEEKEKSTIDIEVAFPVIQRQWDAVSAFGPQIIQRSTHYLRVSEQTAEHIAEVAVALMLLDGQTYKQSIEKLLEMRSNVIRDVLQHYTKTTDSANHRITHQLREVSLIIKRTMMQIFDIFVSTEGGHQRTLIESYIDSFLKTFLIPSKSSHGNETPSQPAITRLFSPSSNVHLIVRYLPESIQNYKPHFDPSPEVIPSDVQQLISVWMTEVEAMLRDQLPRTLSPLQNQAELIQIRSKLWELLDEDENTRDKTNKWQITAKHLLSARYSLWNSLYRGVFNECSKKLIDDALDDLTKQPSQIVWPLIIDPKKSRPRKDFSLTIKIWPSTAKHQSAFALPNLSSSQEIEGFKASLKETANDRTDKLSKLQDSFDTALHAIRKDVQQHFADTDQDNFHSREDMEMIKNYFQDQCYQAVQTYATELSSLIKMTNDWTDQKMINEVSIFLGRLARNIGLLSKELPSAVSLETEKNKPVLELKSCINKDIKYANIQNILLDRYHEMHTPWIDWLEKELSQKLNASLLSTKWNDHCPSIVVWEAVDEGMKLPTQSSNSIVRSLFAVCQEIQRVNSSILDQSIMTTIRRQLSNAVNQVFQSCIPSLELTENGALQLMFDYLFLCTVLQQDNKPNNEIIDTMEGQIDPINWESYKPHMKPCVNRFYIKQALIFGVLTSANNETYERARKTMSNQQQGQHNVLPLAPQATRFTLLPIGHLSFSSLKAR</sequence>
<keyword evidence="4" id="KW-0813">Transport</keyword>
<protein>
    <recommendedName>
        <fullName evidence="3">Conserved oligomeric Golgi complex subunit 1</fullName>
    </recommendedName>
</protein>
<evidence type="ECO:0000256" key="1">
    <source>
        <dbReference type="ARBA" id="ARBA00004395"/>
    </source>
</evidence>
<evidence type="ECO:0000313" key="8">
    <source>
        <dbReference type="EMBL" id="CEP17104.1"/>
    </source>
</evidence>
<evidence type="ECO:0000256" key="6">
    <source>
        <dbReference type="ARBA" id="ARBA00023034"/>
    </source>
</evidence>
<reference evidence="8 9" key="1">
    <citation type="submission" date="2014-09" db="EMBL/GenBank/DDBJ databases">
        <authorList>
            <person name="Ellenberger Sabrina"/>
        </authorList>
    </citation>
    <scope>NUCLEOTIDE SEQUENCE [LARGE SCALE GENOMIC DNA]</scope>
    <source>
        <strain evidence="8 9">CBS 412.66</strain>
    </source>
</reference>
<proteinExistence type="inferred from homology"/>
<organism evidence="8 9">
    <name type="scientific">Parasitella parasitica</name>
    <dbReference type="NCBI Taxonomy" id="35722"/>
    <lineage>
        <taxon>Eukaryota</taxon>
        <taxon>Fungi</taxon>
        <taxon>Fungi incertae sedis</taxon>
        <taxon>Mucoromycota</taxon>
        <taxon>Mucoromycotina</taxon>
        <taxon>Mucoromycetes</taxon>
        <taxon>Mucorales</taxon>
        <taxon>Mucorineae</taxon>
        <taxon>Mucoraceae</taxon>
        <taxon>Parasitella</taxon>
    </lineage>
</organism>
<name>A0A0B7NQ43_9FUNG</name>
<keyword evidence="6" id="KW-0333">Golgi apparatus</keyword>
<dbReference type="GO" id="GO:0015031">
    <property type="term" value="P:protein transport"/>
    <property type="evidence" value="ECO:0007669"/>
    <property type="project" value="UniProtKB-KW"/>
</dbReference>
<dbReference type="EMBL" id="LN733608">
    <property type="protein sequence ID" value="CEP17104.1"/>
    <property type="molecule type" value="Genomic_DNA"/>
</dbReference>
<evidence type="ECO:0000256" key="3">
    <source>
        <dbReference type="ARBA" id="ARBA00020978"/>
    </source>
</evidence>
<dbReference type="AlphaFoldDB" id="A0A0B7NQ43"/>
<accession>A0A0B7NQ43</accession>
<comment type="subcellular location">
    <subcellularLocation>
        <location evidence="1">Golgi apparatus membrane</location>
        <topology evidence="1">Peripheral membrane protein</topology>
    </subcellularLocation>
</comment>
<comment type="similarity">
    <text evidence="2">Belongs to the COG1 family.</text>
</comment>
<evidence type="ECO:0000256" key="5">
    <source>
        <dbReference type="ARBA" id="ARBA00022927"/>
    </source>
</evidence>
<dbReference type="Proteomes" id="UP000054107">
    <property type="component" value="Unassembled WGS sequence"/>
</dbReference>
<dbReference type="GO" id="GO:0006891">
    <property type="term" value="P:intra-Golgi vesicle-mediated transport"/>
    <property type="evidence" value="ECO:0007669"/>
    <property type="project" value="InterPro"/>
</dbReference>
<dbReference type="PANTHER" id="PTHR31658:SF0">
    <property type="entry name" value="CONSERVED OLIGOMERIC GOLGI COMPLEX SUBUNIT 1"/>
    <property type="match status" value="1"/>
</dbReference>
<evidence type="ECO:0000256" key="7">
    <source>
        <dbReference type="ARBA" id="ARBA00023136"/>
    </source>
</evidence>
<dbReference type="GO" id="GO:0000139">
    <property type="term" value="C:Golgi membrane"/>
    <property type="evidence" value="ECO:0007669"/>
    <property type="project" value="UniProtKB-SubCell"/>
</dbReference>
<evidence type="ECO:0000256" key="2">
    <source>
        <dbReference type="ARBA" id="ARBA00006653"/>
    </source>
</evidence>
<evidence type="ECO:0000313" key="9">
    <source>
        <dbReference type="Proteomes" id="UP000054107"/>
    </source>
</evidence>
<dbReference type="GO" id="GO:0017119">
    <property type="term" value="C:Golgi transport complex"/>
    <property type="evidence" value="ECO:0007669"/>
    <property type="project" value="InterPro"/>
</dbReference>
<dbReference type="PANTHER" id="PTHR31658">
    <property type="entry name" value="CONSERVED OLIGOMERIC GOLGI COMPLEX SUBUNIT 1"/>
    <property type="match status" value="1"/>
</dbReference>
<keyword evidence="5" id="KW-0653">Protein transport</keyword>